<proteinExistence type="predicted"/>
<organism evidence="2">
    <name type="scientific">Blastochloris viridis</name>
    <name type="common">Rhodopseudomonas viridis</name>
    <dbReference type="NCBI Taxonomy" id="1079"/>
    <lineage>
        <taxon>Bacteria</taxon>
        <taxon>Pseudomonadati</taxon>
        <taxon>Pseudomonadota</taxon>
        <taxon>Alphaproteobacteria</taxon>
        <taxon>Hyphomicrobiales</taxon>
        <taxon>Blastochloridaceae</taxon>
        <taxon>Blastochloris</taxon>
    </lineage>
</organism>
<evidence type="ECO:0000313" key="2">
    <source>
        <dbReference type="EMBL" id="BAS00801.1"/>
    </source>
</evidence>
<feature type="region of interest" description="Disordered" evidence="1">
    <location>
        <begin position="1"/>
        <end position="28"/>
    </location>
</feature>
<sequence>MGQDDIDALLSGFDDKPEPEPQTQSADTLELTEAVPMQAQSKVNGFTRVEPRADVVFREPEPALSPAAVSVTPPKVEHSPVTSSMLSDATSAAVSAAFGSLTHTILSSNARTLEDIVTDMLRPMLKHWLDENLPTIVERLVRSEIERVSRGR</sequence>
<evidence type="ECO:0000256" key="1">
    <source>
        <dbReference type="SAM" id="MobiDB-lite"/>
    </source>
</evidence>
<name>A0A182D5N5_BLAVI</name>
<dbReference type="PATRIC" id="fig|1079.6.peg.1596"/>
<gene>
    <name evidence="2" type="ORF">BV133_3207</name>
</gene>
<evidence type="ECO:0008006" key="3">
    <source>
        <dbReference type="Google" id="ProtNLM"/>
    </source>
</evidence>
<dbReference type="EMBL" id="AP014854">
    <property type="protein sequence ID" value="BAS00801.1"/>
    <property type="molecule type" value="Genomic_DNA"/>
</dbReference>
<accession>A0A182D5N5</accession>
<reference evidence="2" key="1">
    <citation type="journal article" date="2015" name="Genome Announc.">
        <title>Complete Genome Sequence of the Bacteriochlorophyll b-Producing Photosynthetic Bacterium Blastochloris viridis.</title>
        <authorList>
            <person name="Tsukatani Y."/>
            <person name="Hirose Y."/>
            <person name="Harada J."/>
            <person name="Misawa N."/>
            <person name="Mori K."/>
            <person name="Inoue K."/>
            <person name="Tamiaki H."/>
        </authorList>
    </citation>
    <scope>NUCLEOTIDE SEQUENCE [LARGE SCALE GENOMIC DNA]</scope>
    <source>
        <strain evidence="2">DSM 133</strain>
    </source>
</reference>
<dbReference type="AlphaFoldDB" id="A0A182D5N5"/>
<dbReference type="InterPro" id="IPR019632">
    <property type="entry name" value="DUF2497"/>
</dbReference>
<protein>
    <recommendedName>
        <fullName evidence="3">DUF2497 domain-containing protein</fullName>
    </recommendedName>
</protein>
<dbReference type="Pfam" id="PF10691">
    <property type="entry name" value="DUF2497"/>
    <property type="match status" value="1"/>
</dbReference>
<dbReference type="KEGG" id="bvr:BVIR_1540"/>